<evidence type="ECO:0000256" key="1">
    <source>
        <dbReference type="SAM" id="Phobius"/>
    </source>
</evidence>
<name>A0A1S6U6G3_9BACT</name>
<dbReference type="Pfam" id="PF14827">
    <property type="entry name" value="dCache_3"/>
    <property type="match status" value="1"/>
</dbReference>
<feature type="transmembrane region" description="Helical" evidence="1">
    <location>
        <begin position="6"/>
        <end position="26"/>
    </location>
</feature>
<keyword evidence="4" id="KW-1185">Reference proteome</keyword>
<dbReference type="EMBL" id="CP017258">
    <property type="protein sequence ID" value="AQW87344.1"/>
    <property type="molecule type" value="Genomic_DNA"/>
</dbReference>
<proteinExistence type="predicted"/>
<gene>
    <name evidence="3" type="ORF">CPIN18021_0505</name>
</gene>
<dbReference type="AlphaFoldDB" id="A0A1S6U6G3"/>
<dbReference type="RefSeq" id="WP_078423023.1">
    <property type="nucleotide sequence ID" value="NZ_CP017258.1"/>
</dbReference>
<feature type="domain" description="Double Cache" evidence="2">
    <location>
        <begin position="102"/>
        <end position="272"/>
    </location>
</feature>
<keyword evidence="1" id="KW-0812">Transmembrane</keyword>
<protein>
    <recommendedName>
        <fullName evidence="2">Double Cache domain-containing protein</fullName>
    </recommendedName>
</protein>
<keyword evidence="1" id="KW-0472">Membrane</keyword>
<organism evidence="3 4">
    <name type="scientific">Campylobacter pinnipediorum subsp. caledonicus</name>
    <dbReference type="NCBI Taxonomy" id="1874362"/>
    <lineage>
        <taxon>Bacteria</taxon>
        <taxon>Pseudomonadati</taxon>
        <taxon>Campylobacterota</taxon>
        <taxon>Epsilonproteobacteria</taxon>
        <taxon>Campylobacterales</taxon>
        <taxon>Campylobacteraceae</taxon>
        <taxon>Campylobacter</taxon>
    </lineage>
</organism>
<evidence type="ECO:0000313" key="4">
    <source>
        <dbReference type="Proteomes" id="UP000190868"/>
    </source>
</evidence>
<evidence type="ECO:0000259" key="2">
    <source>
        <dbReference type="Pfam" id="PF14827"/>
    </source>
</evidence>
<evidence type="ECO:0000313" key="3">
    <source>
        <dbReference type="EMBL" id="AQW87344.1"/>
    </source>
</evidence>
<accession>A0A1S6U6G3</accession>
<dbReference type="InterPro" id="IPR029150">
    <property type="entry name" value="dCache_3"/>
</dbReference>
<keyword evidence="1" id="KW-1133">Transmembrane helix</keyword>
<reference evidence="4" key="1">
    <citation type="submission" date="2016-09" db="EMBL/GenBank/DDBJ databases">
        <title>Comparative genomics of the Campylobacter concisus group.</title>
        <authorList>
            <person name="Miller W.G."/>
            <person name="Yee E."/>
            <person name="Chapman M.H."/>
            <person name="Huynh S."/>
            <person name="Bono J.L."/>
            <person name="On S.L.W."/>
            <person name="StLeger J."/>
            <person name="Foster G."/>
            <person name="Parker C.T."/>
        </authorList>
    </citation>
    <scope>NUCLEOTIDE SEQUENCE [LARGE SCALE GENOMIC DNA]</scope>
    <source>
        <strain evidence="4">RM18021</strain>
    </source>
</reference>
<sequence>MIKNSIFIKILVLFFIVIFMSVIFFYNSYLKERELNSAKIFFDYQIKQLHKNVEDQKLSSLALSVILSQNNKIQECFLDLNRSLCISNMNDIISNLSSVLMYKNIKIHLHTKDLKSYLRSWSPNNFGDNLSSFRNLLLEANKNKKSVAGVEIGIGGVFTRAVSNIIKQKQKLGTIEIMLDFEHISNFFKDQGIDLFVLVDKDKMIIDSDYHTNELLKDYYIANLNSANLNVVEILKDIDLTKKTFFIYKTHYFALSPMLDAGGKRIGFFVLHINKNIKEQNILQDYMLLNSLF</sequence>
<dbReference type="KEGG" id="cpin:CPIN18020_0500"/>
<dbReference type="Proteomes" id="UP000190868">
    <property type="component" value="Chromosome"/>
</dbReference>